<dbReference type="PaxDb" id="214684-Q5KHD6"/>
<dbReference type="PANTHER" id="PTHR31313">
    <property type="entry name" value="TY1 ENHANCER ACTIVATOR"/>
    <property type="match status" value="1"/>
</dbReference>
<dbReference type="Pfam" id="PF04082">
    <property type="entry name" value="Fungal_trans"/>
    <property type="match status" value="1"/>
</dbReference>
<keyword evidence="7" id="KW-0539">Nucleus</keyword>
<evidence type="ECO:0000256" key="8">
    <source>
        <dbReference type="SAM" id="MobiDB-lite"/>
    </source>
</evidence>
<dbReference type="SUPFAM" id="SSF57701">
    <property type="entry name" value="Zn2/Cys6 DNA-binding domain"/>
    <property type="match status" value="1"/>
</dbReference>
<keyword evidence="4" id="KW-0805">Transcription regulation</keyword>
<sequence>MFLPTDQPIQPRRKLTRSGEQLKRNAACLPCRRRRIKCDAGKPHCSSCEKSYNFLRRSQPDDERDDGGIRCWYNTEVDEQPVISVKRKKTDDGNEDNPKDEMIKKLEAKVVELQKALAAAPAQTLETRCSGTSDNSSIGQSTKGSRPEVLANPTESLEFDGNNHVPSYNASSQCATVYNKHLSKDLFETQAVNRKTALKSSAEKYAGSADKSPPKNDTVDGEAGSIGQPLLELLWPGWPSTLPMPSTVEHMVDTFFSSVSSIPQILNRTEFLRRLALLPSHPEFPHRALLHAICAASARFSAAVTTRSIPDMIIKMDIDAKTANGKGCWEDIKDETCFAERNARYAMRFLDYHHVSGRGLLDICQAMLIIGHWCQNNARWMDAWVLIGDAIRLASCLGLTSFVPRPSQCSPQLRQVILDTPRDDAEREERAATVWMALCYENALMCSSGWSGSMIVDDLTMPLPASRIDREKGGPIPLNPQNYHSPDIYTHHPVADGFVMLCKAKILMGRVARFVRRCRRMSLDEKQTAKNLPEFEALDRDLNLFLANFPPSLRDPVQYMTGHSKVLDADLISAHLVPHIAAIHLHEPFADIADPNCPSARRLLDAAQACLNVLYQMSNLSAPIFYSLTAISSWFFYTGAKTLILFYQHALENSNFQDALTHHQAITAFRNVLIALAPGNALASRYDTMLKMMMSSIEEEVLGQSIVLYHHLPSNKHSTQTSNSSSDSSPLSSTSSNPSFGPLTPAEPPEDTYLPALVSCLHPEAMFYLEHIQKKFLERCKNPSEYERRTAFPANDIGRSKSMGRSKEGARKGEGVRSFHEILDIKRGWVGGRKKARIFEPGVGAKADDSGGLMDLGNISSPSQWLNRDQPAMGLRANDRSGSLFYDFSFSPFNTSFPNDDTFALDPLSSTSNFSLQNDMALTLPNLQCTQATLQNWLEVMPSMMSTVAFNSSSGFGPRHSGTHCGSGYISEETDDKTGSTT</sequence>
<dbReference type="SMART" id="SM00066">
    <property type="entry name" value="GAL4"/>
    <property type="match status" value="1"/>
</dbReference>
<dbReference type="Gene3D" id="4.10.240.10">
    <property type="entry name" value="Zn(2)-C6 fungal-type DNA-binding domain"/>
    <property type="match status" value="1"/>
</dbReference>
<evidence type="ECO:0000256" key="5">
    <source>
        <dbReference type="ARBA" id="ARBA00023125"/>
    </source>
</evidence>
<comment type="subcellular location">
    <subcellularLocation>
        <location evidence="1">Nucleus</location>
    </subcellularLocation>
</comment>
<dbReference type="STRING" id="214684.Q5KHD6"/>
<dbReference type="CDD" id="cd00067">
    <property type="entry name" value="GAL4"/>
    <property type="match status" value="1"/>
</dbReference>
<dbReference type="VEuPathDB" id="FungiDB:CNE00410"/>
<keyword evidence="3" id="KW-0862">Zinc</keyword>
<feature type="region of interest" description="Disordered" evidence="8">
    <location>
        <begin position="122"/>
        <end position="150"/>
    </location>
</feature>
<proteinExistence type="predicted"/>
<protein>
    <submittedName>
        <fullName evidence="10">Expressed protein</fullName>
    </submittedName>
</protein>
<feature type="compositionally biased region" description="Low complexity" evidence="8">
    <location>
        <begin position="717"/>
        <end position="742"/>
    </location>
</feature>
<feature type="region of interest" description="Disordered" evidence="8">
    <location>
        <begin position="199"/>
        <end position="223"/>
    </location>
</feature>
<dbReference type="InterPro" id="IPR007219">
    <property type="entry name" value="XnlR_reg_dom"/>
</dbReference>
<evidence type="ECO:0000256" key="6">
    <source>
        <dbReference type="ARBA" id="ARBA00023163"/>
    </source>
</evidence>
<feature type="domain" description="Zn(2)-C6 fungal-type" evidence="9">
    <location>
        <begin position="27"/>
        <end position="50"/>
    </location>
</feature>
<evidence type="ECO:0000256" key="2">
    <source>
        <dbReference type="ARBA" id="ARBA00022723"/>
    </source>
</evidence>
<feature type="region of interest" description="Disordered" evidence="8">
    <location>
        <begin position="962"/>
        <end position="982"/>
    </location>
</feature>
<dbReference type="InterPro" id="IPR051615">
    <property type="entry name" value="Transcr_Regulatory_Elem"/>
</dbReference>
<dbReference type="GO" id="GO:0006351">
    <property type="term" value="P:DNA-templated transcription"/>
    <property type="evidence" value="ECO:0007669"/>
    <property type="project" value="InterPro"/>
</dbReference>
<dbReference type="eggNOG" id="ENOG502QVC1">
    <property type="taxonomic scope" value="Eukaryota"/>
</dbReference>
<evidence type="ECO:0000313" key="10">
    <source>
        <dbReference type="EMBL" id="AAW43799.2"/>
    </source>
</evidence>
<dbReference type="GO" id="GO:0008270">
    <property type="term" value="F:zinc ion binding"/>
    <property type="evidence" value="ECO:0007669"/>
    <property type="project" value="InterPro"/>
</dbReference>
<evidence type="ECO:0000313" key="11">
    <source>
        <dbReference type="Proteomes" id="UP000002149"/>
    </source>
</evidence>
<keyword evidence="5" id="KW-0238">DNA-binding</keyword>
<evidence type="ECO:0000259" key="9">
    <source>
        <dbReference type="PROSITE" id="PS50048"/>
    </source>
</evidence>
<dbReference type="GeneID" id="3257808"/>
<dbReference type="GO" id="GO:0005634">
    <property type="term" value="C:nucleus"/>
    <property type="evidence" value="ECO:0007669"/>
    <property type="project" value="UniProtKB-SubCell"/>
</dbReference>
<dbReference type="SMART" id="SM00906">
    <property type="entry name" value="Fungal_trans"/>
    <property type="match status" value="1"/>
</dbReference>
<keyword evidence="2" id="KW-0479">Metal-binding</keyword>
<name>Q5KHD6_CRYD1</name>
<evidence type="ECO:0000256" key="7">
    <source>
        <dbReference type="ARBA" id="ARBA00023242"/>
    </source>
</evidence>
<evidence type="ECO:0000256" key="3">
    <source>
        <dbReference type="ARBA" id="ARBA00022833"/>
    </source>
</evidence>
<evidence type="ECO:0000256" key="4">
    <source>
        <dbReference type="ARBA" id="ARBA00023015"/>
    </source>
</evidence>
<feature type="compositionally biased region" description="Polar residues" evidence="8">
    <location>
        <begin position="124"/>
        <end position="144"/>
    </location>
</feature>
<dbReference type="OrthoDB" id="5600212at2759"/>
<organism evidence="10 11">
    <name type="scientific">Cryptococcus deneoformans (strain JEC21 / ATCC MYA-565)</name>
    <name type="common">Cryptococcus neoformans var. neoformans serotype D</name>
    <dbReference type="NCBI Taxonomy" id="214684"/>
    <lineage>
        <taxon>Eukaryota</taxon>
        <taxon>Fungi</taxon>
        <taxon>Dikarya</taxon>
        <taxon>Basidiomycota</taxon>
        <taxon>Agaricomycotina</taxon>
        <taxon>Tremellomycetes</taxon>
        <taxon>Tremellales</taxon>
        <taxon>Cryptococcaceae</taxon>
        <taxon>Cryptococcus</taxon>
        <taxon>Cryptococcus neoformans species complex</taxon>
    </lineage>
</organism>
<evidence type="ECO:0000256" key="1">
    <source>
        <dbReference type="ARBA" id="ARBA00004123"/>
    </source>
</evidence>
<dbReference type="HOGENOM" id="CLU_012463_0_0_1"/>
<dbReference type="InParanoid" id="Q5KHD6"/>
<reference evidence="10 11" key="1">
    <citation type="journal article" date="2005" name="Science">
        <title>The genome of the basidiomycetous yeast and human pathogen Cryptococcus neoformans.</title>
        <authorList>
            <person name="Loftus B.J."/>
            <person name="Fung E."/>
            <person name="Roncaglia P."/>
            <person name="Rowley D."/>
            <person name="Amedeo P."/>
            <person name="Bruno D."/>
            <person name="Vamathevan J."/>
            <person name="Miranda M."/>
            <person name="Anderson I.J."/>
            <person name="Fraser J.A."/>
            <person name="Allen J.E."/>
            <person name="Bosdet I.E."/>
            <person name="Brent M.R."/>
            <person name="Chiu R."/>
            <person name="Doering T.L."/>
            <person name="Donlin M.J."/>
            <person name="D'Souza C.A."/>
            <person name="Fox D.S."/>
            <person name="Grinberg V."/>
            <person name="Fu J."/>
            <person name="Fukushima M."/>
            <person name="Haas B.J."/>
            <person name="Huang J.C."/>
            <person name="Janbon G."/>
            <person name="Jones S.J."/>
            <person name="Koo H.L."/>
            <person name="Krzywinski M.I."/>
            <person name="Kwon-Chung J.K."/>
            <person name="Lengeler K.B."/>
            <person name="Maiti R."/>
            <person name="Marra M.A."/>
            <person name="Marra R.E."/>
            <person name="Mathewson C.A."/>
            <person name="Mitchell T.G."/>
            <person name="Pertea M."/>
            <person name="Riggs F.R."/>
            <person name="Salzberg S.L."/>
            <person name="Schein J.E."/>
            <person name="Shvartsbeyn A."/>
            <person name="Shin H."/>
            <person name="Shumway M."/>
            <person name="Specht C.A."/>
            <person name="Suh B.B."/>
            <person name="Tenney A."/>
            <person name="Utterback T.R."/>
            <person name="Wickes B.L."/>
            <person name="Wortman J.R."/>
            <person name="Wye N.H."/>
            <person name="Kronstad J.W."/>
            <person name="Lodge J.K."/>
            <person name="Heitman J."/>
            <person name="Davis R.W."/>
            <person name="Fraser C.M."/>
            <person name="Hyman R.W."/>
        </authorList>
    </citation>
    <scope>NUCLEOTIDE SEQUENCE [LARGE SCALE GENOMIC DNA]</scope>
    <source>
        <strain evidence="11">JEC21 / ATCC MYA-565</strain>
    </source>
</reference>
<dbReference type="AlphaFoldDB" id="Q5KHD6"/>
<dbReference type="RefSeq" id="XP_024512951.1">
    <property type="nucleotide sequence ID" value="XM_024657143.1"/>
</dbReference>
<feature type="region of interest" description="Disordered" evidence="8">
    <location>
        <begin position="717"/>
        <end position="748"/>
    </location>
</feature>
<gene>
    <name evidence="10" type="ordered locus">CNE00410</name>
</gene>
<dbReference type="CDD" id="cd12148">
    <property type="entry name" value="fungal_TF_MHR"/>
    <property type="match status" value="1"/>
</dbReference>
<dbReference type="EMBL" id="AE017345">
    <property type="protein sequence ID" value="AAW43799.2"/>
    <property type="molecule type" value="Genomic_DNA"/>
</dbReference>
<dbReference type="KEGG" id="cne:CNE00410"/>
<keyword evidence="6" id="KW-0804">Transcription</keyword>
<dbReference type="Proteomes" id="UP000002149">
    <property type="component" value="Chromosome 5"/>
</dbReference>
<dbReference type="Pfam" id="PF00172">
    <property type="entry name" value="Zn_clus"/>
    <property type="match status" value="1"/>
</dbReference>
<dbReference type="GO" id="GO:0000981">
    <property type="term" value="F:DNA-binding transcription factor activity, RNA polymerase II-specific"/>
    <property type="evidence" value="ECO:0007669"/>
    <property type="project" value="InterPro"/>
</dbReference>
<accession>Q5KHD6</accession>
<dbReference type="PROSITE" id="PS50048">
    <property type="entry name" value="ZN2_CY6_FUNGAL_2"/>
    <property type="match status" value="1"/>
</dbReference>
<dbReference type="PANTHER" id="PTHR31313:SF81">
    <property type="entry name" value="TY1 ENHANCER ACTIVATOR"/>
    <property type="match status" value="1"/>
</dbReference>
<dbReference type="GO" id="GO:0003677">
    <property type="term" value="F:DNA binding"/>
    <property type="evidence" value="ECO:0007669"/>
    <property type="project" value="UniProtKB-KW"/>
</dbReference>
<keyword evidence="11" id="KW-1185">Reference proteome</keyword>
<dbReference type="InterPro" id="IPR036864">
    <property type="entry name" value="Zn2-C6_fun-type_DNA-bd_sf"/>
</dbReference>
<dbReference type="InterPro" id="IPR001138">
    <property type="entry name" value="Zn2Cys6_DnaBD"/>
</dbReference>